<dbReference type="GO" id="GO:0004525">
    <property type="term" value="F:ribonuclease III activity"/>
    <property type="evidence" value="ECO:0007669"/>
    <property type="project" value="InterPro"/>
</dbReference>
<dbReference type="GO" id="GO:0070877">
    <property type="term" value="C:microprocessor complex"/>
    <property type="evidence" value="ECO:0007669"/>
    <property type="project" value="TreeGrafter"/>
</dbReference>
<dbReference type="PROSITE" id="PS00517">
    <property type="entry name" value="RNASE_3_1"/>
    <property type="match status" value="1"/>
</dbReference>
<feature type="domain" description="RNase III" evidence="3">
    <location>
        <begin position="499"/>
        <end position="515"/>
    </location>
</feature>
<name>A0A1I7W8V6_HETBA</name>
<dbReference type="InterPro" id="IPR000999">
    <property type="entry name" value="RNase_III_dom"/>
</dbReference>
<dbReference type="GO" id="GO:0031054">
    <property type="term" value="P:pre-miRNA processing"/>
    <property type="evidence" value="ECO:0007669"/>
    <property type="project" value="TreeGrafter"/>
</dbReference>
<feature type="region of interest" description="Disordered" evidence="2">
    <location>
        <begin position="30"/>
        <end position="78"/>
    </location>
</feature>
<dbReference type="AlphaFoldDB" id="A0A1I7W8V6"/>
<keyword evidence="4" id="KW-1185">Reference proteome</keyword>
<evidence type="ECO:0000313" key="4">
    <source>
        <dbReference type="Proteomes" id="UP000095283"/>
    </source>
</evidence>
<dbReference type="SUPFAM" id="SSF69065">
    <property type="entry name" value="RNase III domain-like"/>
    <property type="match status" value="1"/>
</dbReference>
<dbReference type="CDD" id="cd00593">
    <property type="entry name" value="RIBOc"/>
    <property type="match status" value="1"/>
</dbReference>
<sequence length="521" mass="60037">MDNGDVKASAAVLDMVNRFERDVLSFVREEKHRQPVMERDPTPAFHKNCKCGHDSGESSSDSSSSSDEDGEEMNGDIEKMSDRSRNFHLLRKEVRRSYIFKFIFNNLIYTINYISSNSGRLFHYILHVNPNPGEGMGKRSTIIHDSDVYELEGYSCFIVSELELFHSFVFDHVLELFDVSRRAFGVQDGCPLYHIMPRFINRKGGIRRMLPMYIVLSHLLSSFVSVISESEANRIMAMRDDEFQHWTYKMKHHLVMNPAKRPSTIRIDSLGRNVDAAYPHILHHTIKPPVYANVNNPELQKCTKKLNKLKHLLSMKKSCSPEERKQMDDLQRRIDVLKAEAHCHSFSSSLTCLSTRTIPLVTAVKEFENTISYQFRNRTLLELALTHPSHKNNYGTNADHAKNTLMNCGYKRKYSTEEKKEKKKGIQNLLQIMSRGGNSRASVSPVTHNERLEYLGDAVVEMVEKYFLLMYITSLRVDEWMLFAHGPDLCHEADFRHAMANAFEALMAAIYLDAGIDHCDR</sequence>
<reference evidence="5" key="1">
    <citation type="submission" date="2016-11" db="UniProtKB">
        <authorList>
            <consortium name="WormBaseParasite"/>
        </authorList>
    </citation>
    <scope>IDENTIFICATION</scope>
</reference>
<evidence type="ECO:0000256" key="2">
    <source>
        <dbReference type="SAM" id="MobiDB-lite"/>
    </source>
</evidence>
<keyword evidence="1" id="KW-0694">RNA-binding</keyword>
<dbReference type="PROSITE" id="PS50142">
    <property type="entry name" value="RNASE_3_2"/>
    <property type="match status" value="2"/>
</dbReference>
<dbReference type="GO" id="GO:0031053">
    <property type="term" value="P:primary miRNA processing"/>
    <property type="evidence" value="ECO:0007669"/>
    <property type="project" value="TreeGrafter"/>
</dbReference>
<dbReference type="Proteomes" id="UP000095283">
    <property type="component" value="Unplaced"/>
</dbReference>
<accession>A0A1I7W8V6</accession>
<dbReference type="GO" id="GO:0003723">
    <property type="term" value="F:RNA binding"/>
    <property type="evidence" value="ECO:0007669"/>
    <property type="project" value="UniProtKB-KW"/>
</dbReference>
<protein>
    <submittedName>
        <fullName evidence="5">RNase III domain-containing protein</fullName>
    </submittedName>
</protein>
<dbReference type="Gene3D" id="1.10.1520.10">
    <property type="entry name" value="Ribonuclease III domain"/>
    <property type="match status" value="2"/>
</dbReference>
<feature type="compositionally biased region" description="Acidic residues" evidence="2">
    <location>
        <begin position="66"/>
        <end position="75"/>
    </location>
</feature>
<dbReference type="PANTHER" id="PTHR11207">
    <property type="entry name" value="RIBONUCLEASE III"/>
    <property type="match status" value="1"/>
</dbReference>
<dbReference type="InterPro" id="IPR036389">
    <property type="entry name" value="RNase_III_sf"/>
</dbReference>
<dbReference type="SMART" id="SM00535">
    <property type="entry name" value="RIBOc"/>
    <property type="match status" value="1"/>
</dbReference>
<organism evidence="4 5">
    <name type="scientific">Heterorhabditis bacteriophora</name>
    <name type="common">Entomopathogenic nematode worm</name>
    <dbReference type="NCBI Taxonomy" id="37862"/>
    <lineage>
        <taxon>Eukaryota</taxon>
        <taxon>Metazoa</taxon>
        <taxon>Ecdysozoa</taxon>
        <taxon>Nematoda</taxon>
        <taxon>Chromadorea</taxon>
        <taxon>Rhabditida</taxon>
        <taxon>Rhabditina</taxon>
        <taxon>Rhabditomorpha</taxon>
        <taxon>Strongyloidea</taxon>
        <taxon>Heterorhabditidae</taxon>
        <taxon>Heterorhabditis</taxon>
    </lineage>
</organism>
<evidence type="ECO:0000313" key="5">
    <source>
        <dbReference type="WBParaSite" id="Hba_01080"/>
    </source>
</evidence>
<evidence type="ECO:0000256" key="1">
    <source>
        <dbReference type="ARBA" id="ARBA00022884"/>
    </source>
</evidence>
<proteinExistence type="predicted"/>
<evidence type="ECO:0000259" key="3">
    <source>
        <dbReference type="PROSITE" id="PS50142"/>
    </source>
</evidence>
<dbReference type="WBParaSite" id="Hba_01080">
    <property type="protein sequence ID" value="Hba_01080"/>
    <property type="gene ID" value="Hba_01080"/>
</dbReference>
<dbReference type="Pfam" id="PF26050">
    <property type="entry name" value="Helical_CED_Drosha"/>
    <property type="match status" value="1"/>
</dbReference>
<feature type="domain" description="RNase III" evidence="3">
    <location>
        <begin position="364"/>
        <end position="469"/>
    </location>
</feature>
<feature type="compositionally biased region" description="Basic and acidic residues" evidence="2">
    <location>
        <begin position="30"/>
        <end position="41"/>
    </location>
</feature>
<dbReference type="InterPro" id="IPR058938">
    <property type="entry name" value="Helical_CED_Drosha"/>
</dbReference>
<dbReference type="PANTHER" id="PTHR11207:SF0">
    <property type="entry name" value="RIBONUCLEASE 3"/>
    <property type="match status" value="1"/>
</dbReference>